<evidence type="ECO:0000256" key="4">
    <source>
        <dbReference type="SAM" id="MobiDB-lite"/>
    </source>
</evidence>
<evidence type="ECO:0000256" key="2">
    <source>
        <dbReference type="ARBA" id="ARBA00022664"/>
    </source>
</evidence>
<comment type="subcellular location">
    <subcellularLocation>
        <location evidence="1">Nucleus</location>
    </subcellularLocation>
</comment>
<dbReference type="InterPro" id="IPR016024">
    <property type="entry name" value="ARM-type_fold"/>
</dbReference>
<dbReference type="Pfam" id="PF12295">
    <property type="entry name" value="Symplekin_C"/>
    <property type="match status" value="1"/>
</dbReference>
<proteinExistence type="predicted"/>
<evidence type="ECO:0000313" key="8">
    <source>
        <dbReference type="Proteomes" id="UP000192578"/>
    </source>
</evidence>
<dbReference type="PANTHER" id="PTHR15245:SF20">
    <property type="entry name" value="SYMPLEKIN"/>
    <property type="match status" value="1"/>
</dbReference>
<keyword evidence="2" id="KW-0507">mRNA processing</keyword>
<evidence type="ECO:0000259" key="6">
    <source>
        <dbReference type="Pfam" id="PF12295"/>
    </source>
</evidence>
<dbReference type="InterPro" id="IPR021850">
    <property type="entry name" value="Symplekin/Pta1"/>
</dbReference>
<dbReference type="SUPFAM" id="SSF48371">
    <property type="entry name" value="ARM repeat"/>
    <property type="match status" value="1"/>
</dbReference>
<dbReference type="Pfam" id="PF11935">
    <property type="entry name" value="SYMPK_PTA1_N"/>
    <property type="match status" value="1"/>
</dbReference>
<dbReference type="InterPro" id="IPR032460">
    <property type="entry name" value="Symplekin/Pta1_N"/>
</dbReference>
<evidence type="ECO:0000313" key="7">
    <source>
        <dbReference type="EMBL" id="OQV18470.1"/>
    </source>
</evidence>
<feature type="region of interest" description="Disordered" evidence="4">
    <location>
        <begin position="1143"/>
        <end position="1191"/>
    </location>
</feature>
<evidence type="ECO:0000256" key="1">
    <source>
        <dbReference type="ARBA" id="ARBA00004123"/>
    </source>
</evidence>
<dbReference type="PANTHER" id="PTHR15245">
    <property type="entry name" value="SYMPLEKIN-RELATED"/>
    <property type="match status" value="1"/>
</dbReference>
<comment type="caution">
    <text evidence="7">The sequence shown here is derived from an EMBL/GenBank/DDBJ whole genome shotgun (WGS) entry which is preliminary data.</text>
</comment>
<feature type="region of interest" description="Disordered" evidence="4">
    <location>
        <begin position="324"/>
        <end position="365"/>
    </location>
</feature>
<gene>
    <name evidence="7" type="ORF">BV898_07479</name>
</gene>
<organism evidence="7 8">
    <name type="scientific">Hypsibius exemplaris</name>
    <name type="common">Freshwater tardigrade</name>
    <dbReference type="NCBI Taxonomy" id="2072580"/>
    <lineage>
        <taxon>Eukaryota</taxon>
        <taxon>Metazoa</taxon>
        <taxon>Ecdysozoa</taxon>
        <taxon>Tardigrada</taxon>
        <taxon>Eutardigrada</taxon>
        <taxon>Parachela</taxon>
        <taxon>Hypsibioidea</taxon>
        <taxon>Hypsibiidae</taxon>
        <taxon>Hypsibius</taxon>
    </lineage>
</organism>
<feature type="compositionally biased region" description="Polar residues" evidence="4">
    <location>
        <begin position="469"/>
        <end position="483"/>
    </location>
</feature>
<sequence length="1191" mass="134371">MATLSSQEALDVVGLVGELMREANSMPPGKEEARVVSLRKAKDLILSKIPDLIDNFWVEMLATRHERSVIMIAFCLEWIQEACAKEPVALMPDAIPIVLQLMEHQSVAVQKASLNAAREIYRNAFAWILRSAKESEAQSVWTELKRIKDHVTYAIGEDYEQSHVGYRLLSYKFVETVITCQTPRDSDVPATSEDWVSSLDFPPRFQFQTRETVEEEAHRLLQTLEDYLTSPDFDVKYVDRESIIGCLFHLAKRRPQYLGRILTTVEFVHGNIPESYSKLEVEGLRKYLKAALMSFLRRSHDGDVLGRVVQLLINLGASNTDVNRARPKWQEVQKRKRSDSSSDPAAKRVKGYEDSRRSASDTAVASDPQALAVDINMKTIVDKLTPNNVIELVLTNMKKLPSTMPTQFNATYTPIGSGPIEGILQHLARLMAVQMVAAGVGPGVVEMNRRRQEEMSIRNQMDTAEAEDNTSPQQISSVLSRQSSVVTVVKSEVPDDDDGHSNDSADAKKLMEEMHETPDAYKATDKAFRLLDITEPIPRDDRGNAILSIVNEIISNDGNVLSASGEYLYHKCLIRFAVKIGLDSLRERIMKYILEDIGKRTELAFRWIYEEYAVARQMTRDSTDHNLDELVRYDECLTKFIRGFIDHPEYREGTVNNLYMEVPVVTEGAVDLLTYYCAARSVHGAMRLIQKLVSSRPNADRFIVPALEMTLNQRKDIQTQAVQTCVKVYETVPELREPIRDFAVVSMKLLNNVVQPPAWFFAEKYGRGGKAATYAWTEEYQKLCTTLFSGLLSEDPSLLPTLGEIYNEHPSDVKKTIFKVIEQPIKSVGMNAPEVLHFVKSPPKGSESLVLRIIHLLTETHPATPELIASIRTLYSDRIPDVRFLIPILNGLPKEDIFAALPKLIKLNPVLVQEVFHRLLGTGKHKQDSTQRKPSVTPAEVLIELHKIDLGKVDAKTLIKATGLCLEEKELYNYETMVFVLKNLVEIDPLPFLLMRTVLQTMQMHNRLLPFIMNILQRLVEKQVWNLPLLWEGFVKCCEKTVPSSFPVILLLPAERLLTVLDSHPALKTALQKHVQELGLRQRAFMSQKVLNVVLTGKIDLPQGSTVAEENPVDVVGVIAPLVSQNGSRVPLVIKLEEEHEAPAPIRSVMEEDSNEPSSRLTESTDDSNSMVIKQEDSDSEEEDVKPEISV</sequence>
<dbReference type="GO" id="GO:0006397">
    <property type="term" value="P:mRNA processing"/>
    <property type="evidence" value="ECO:0007669"/>
    <property type="project" value="UniProtKB-KW"/>
</dbReference>
<dbReference type="Proteomes" id="UP000192578">
    <property type="component" value="Unassembled WGS sequence"/>
</dbReference>
<reference evidence="8" key="1">
    <citation type="submission" date="2017-01" db="EMBL/GenBank/DDBJ databases">
        <title>Comparative genomics of anhydrobiosis in the tardigrade Hypsibius dujardini.</title>
        <authorList>
            <person name="Yoshida Y."/>
            <person name="Koutsovoulos G."/>
            <person name="Laetsch D."/>
            <person name="Stevens L."/>
            <person name="Kumar S."/>
            <person name="Horikawa D."/>
            <person name="Ishino K."/>
            <person name="Komine S."/>
            <person name="Tomita M."/>
            <person name="Blaxter M."/>
            <person name="Arakawa K."/>
        </authorList>
    </citation>
    <scope>NUCLEOTIDE SEQUENCE [LARGE SCALE GENOMIC DNA]</scope>
    <source>
        <strain evidence="8">Z151</strain>
    </source>
</reference>
<accession>A0A1W0WTG9</accession>
<feature type="domain" description="Symplekin/Pta1 N-terminal" evidence="5">
    <location>
        <begin position="107"/>
        <end position="331"/>
    </location>
</feature>
<feature type="compositionally biased region" description="Polar residues" evidence="4">
    <location>
        <begin position="1156"/>
        <end position="1172"/>
    </location>
</feature>
<evidence type="ECO:0000256" key="3">
    <source>
        <dbReference type="ARBA" id="ARBA00023242"/>
    </source>
</evidence>
<dbReference type="AlphaFoldDB" id="A0A1W0WTG9"/>
<dbReference type="EMBL" id="MTYJ01000049">
    <property type="protein sequence ID" value="OQV18470.1"/>
    <property type="molecule type" value="Genomic_DNA"/>
</dbReference>
<feature type="compositionally biased region" description="Basic and acidic residues" evidence="4">
    <location>
        <begin position="350"/>
        <end position="359"/>
    </location>
</feature>
<keyword evidence="8" id="KW-1185">Reference proteome</keyword>
<evidence type="ECO:0000259" key="5">
    <source>
        <dbReference type="Pfam" id="PF11935"/>
    </source>
</evidence>
<dbReference type="OrthoDB" id="331600at2759"/>
<dbReference type="GO" id="GO:0005847">
    <property type="term" value="C:mRNA cleavage and polyadenylation specificity factor complex"/>
    <property type="evidence" value="ECO:0007669"/>
    <property type="project" value="TreeGrafter"/>
</dbReference>
<feature type="domain" description="Symplekin C-terminal" evidence="6">
    <location>
        <begin position="881"/>
        <end position="1062"/>
    </location>
</feature>
<protein>
    <submittedName>
        <fullName evidence="7">Symplekin</fullName>
    </submittedName>
</protein>
<dbReference type="Gene3D" id="1.25.10.10">
    <property type="entry name" value="Leucine-rich Repeat Variant"/>
    <property type="match status" value="1"/>
</dbReference>
<name>A0A1W0WTG9_HYPEX</name>
<feature type="region of interest" description="Disordered" evidence="4">
    <location>
        <begin position="462"/>
        <end position="483"/>
    </location>
</feature>
<keyword evidence="3" id="KW-0539">Nucleus</keyword>
<dbReference type="InterPro" id="IPR022075">
    <property type="entry name" value="Symplekin_C"/>
</dbReference>
<dbReference type="InterPro" id="IPR011989">
    <property type="entry name" value="ARM-like"/>
</dbReference>